<feature type="binding site" evidence="3">
    <location>
        <position position="12"/>
    </location>
    <ligand>
        <name>Zn(2+)</name>
        <dbReference type="ChEBI" id="CHEBI:29105"/>
    </ligand>
</feature>
<feature type="binding site" evidence="3">
    <location>
        <position position="35"/>
    </location>
    <ligand>
        <name>Zn(2+)</name>
        <dbReference type="ChEBI" id="CHEBI:29105"/>
    </ligand>
</feature>
<dbReference type="RefSeq" id="WP_077539508.1">
    <property type="nucleotide sequence ID" value="NZ_CP019633.1"/>
</dbReference>
<proteinExistence type="inferred from homology"/>
<gene>
    <name evidence="3 4" type="primary">yacG</name>
    <name evidence="4" type="ORF">L21SP3_00848</name>
</gene>
<keyword evidence="1 3" id="KW-0479">Metal-binding</keyword>
<dbReference type="STRING" id="1940790.L21SP3_00848"/>
<feature type="binding site" evidence="3">
    <location>
        <position position="31"/>
    </location>
    <ligand>
        <name>Zn(2+)</name>
        <dbReference type="ChEBI" id="CHEBI:29105"/>
    </ligand>
</feature>
<evidence type="ECO:0000256" key="1">
    <source>
        <dbReference type="ARBA" id="ARBA00022723"/>
    </source>
</evidence>
<dbReference type="Proteomes" id="UP000188273">
    <property type="component" value="Chromosome"/>
</dbReference>
<dbReference type="GO" id="GO:0008270">
    <property type="term" value="F:zinc ion binding"/>
    <property type="evidence" value="ECO:0007669"/>
    <property type="project" value="UniProtKB-UniRule"/>
</dbReference>
<dbReference type="GO" id="GO:0008657">
    <property type="term" value="F:DNA topoisomerase type II (double strand cut, ATP-hydrolyzing) inhibitor activity"/>
    <property type="evidence" value="ECO:0007669"/>
    <property type="project" value="UniProtKB-UniRule"/>
</dbReference>
<dbReference type="GO" id="GO:0006355">
    <property type="term" value="P:regulation of DNA-templated transcription"/>
    <property type="evidence" value="ECO:0007669"/>
    <property type="project" value="InterPro"/>
</dbReference>
<keyword evidence="2 3" id="KW-0862">Zinc</keyword>
<accession>A0A1Q2HNX1</accession>
<keyword evidence="5" id="KW-1185">Reference proteome</keyword>
<comment type="subunit">
    <text evidence="3">Interacts with GyrB.</text>
</comment>
<evidence type="ECO:0000256" key="3">
    <source>
        <dbReference type="HAMAP-Rule" id="MF_00649"/>
    </source>
</evidence>
<sequence>MRSYANKNVFSCKKCGKEIAGLKENPHFPFCSKRCRYMDLGSWLSEEYTLEKQEQEYFDTGEQL</sequence>
<evidence type="ECO:0000256" key="2">
    <source>
        <dbReference type="ARBA" id="ARBA00022833"/>
    </source>
</evidence>
<comment type="function">
    <text evidence="3">Inhibits all the catalytic activities of DNA gyrase by preventing its interaction with DNA. Acts by binding directly to the C-terminal domain of GyrB, which probably disrupts DNA binding by the gyrase.</text>
</comment>
<dbReference type="PANTHER" id="PTHR36150">
    <property type="entry name" value="DNA GYRASE INHIBITOR YACG"/>
    <property type="match status" value="1"/>
</dbReference>
<dbReference type="AlphaFoldDB" id="A0A1Q2HNX1"/>
<dbReference type="InterPro" id="IPR005584">
    <property type="entry name" value="DNA_gyrase_inhibitor_YacG"/>
</dbReference>
<dbReference type="EMBL" id="CP019633">
    <property type="protein sequence ID" value="AQQ09050.1"/>
    <property type="molecule type" value="Genomic_DNA"/>
</dbReference>
<comment type="cofactor">
    <cofactor evidence="3">
        <name>Zn(2+)</name>
        <dbReference type="ChEBI" id="CHEBI:29105"/>
    </cofactor>
    <text evidence="3">Binds 1 zinc ion.</text>
</comment>
<protein>
    <recommendedName>
        <fullName evidence="3">DNA gyrase inhibitor YacG</fullName>
    </recommendedName>
</protein>
<dbReference type="PANTHER" id="PTHR36150:SF1">
    <property type="entry name" value="DNA GYRASE INHIBITOR YACG"/>
    <property type="match status" value="1"/>
</dbReference>
<dbReference type="Gene3D" id="3.30.50.10">
    <property type="entry name" value="Erythroid Transcription Factor GATA-1, subunit A"/>
    <property type="match status" value="1"/>
</dbReference>
<evidence type="ECO:0000313" key="5">
    <source>
        <dbReference type="Proteomes" id="UP000188273"/>
    </source>
</evidence>
<dbReference type="SUPFAM" id="SSF57716">
    <property type="entry name" value="Glucocorticoid receptor-like (DNA-binding domain)"/>
    <property type="match status" value="1"/>
</dbReference>
<evidence type="ECO:0000313" key="4">
    <source>
        <dbReference type="EMBL" id="AQQ09050.1"/>
    </source>
</evidence>
<dbReference type="OrthoDB" id="9809663at2"/>
<dbReference type="Pfam" id="PF03884">
    <property type="entry name" value="YacG"/>
    <property type="match status" value="1"/>
</dbReference>
<dbReference type="KEGG" id="pbu:L21SP3_00848"/>
<organism evidence="4 5">
    <name type="scientific">Sedimentisphaera cyanobacteriorum</name>
    <dbReference type="NCBI Taxonomy" id="1940790"/>
    <lineage>
        <taxon>Bacteria</taxon>
        <taxon>Pseudomonadati</taxon>
        <taxon>Planctomycetota</taxon>
        <taxon>Phycisphaerae</taxon>
        <taxon>Sedimentisphaerales</taxon>
        <taxon>Sedimentisphaeraceae</taxon>
        <taxon>Sedimentisphaera</taxon>
    </lineage>
</organism>
<reference evidence="5" key="1">
    <citation type="submission" date="2017-02" db="EMBL/GenBank/DDBJ databases">
        <title>Comparative genomics and description of representatives of a novel lineage of planctomycetes thriving in anoxic sediments.</title>
        <authorList>
            <person name="Spring S."/>
            <person name="Bunk B."/>
            <person name="Sproer C."/>
            <person name="Klenk H.-P."/>
        </authorList>
    </citation>
    <scope>NUCLEOTIDE SEQUENCE [LARGE SCALE GENOMIC DNA]</scope>
    <source>
        <strain evidence="5">L21-RPul-D3</strain>
    </source>
</reference>
<dbReference type="HAMAP" id="MF_00649">
    <property type="entry name" value="DNA_gyrase_inhibitor_YacG"/>
    <property type="match status" value="1"/>
</dbReference>
<feature type="binding site" evidence="3">
    <location>
        <position position="15"/>
    </location>
    <ligand>
        <name>Zn(2+)</name>
        <dbReference type="ChEBI" id="CHEBI:29105"/>
    </ligand>
</feature>
<name>A0A1Q2HNX1_9BACT</name>
<dbReference type="InterPro" id="IPR013088">
    <property type="entry name" value="Znf_NHR/GATA"/>
</dbReference>
<comment type="similarity">
    <text evidence="3">Belongs to the DNA gyrase inhibitor YacG family.</text>
</comment>